<dbReference type="AlphaFoldDB" id="A0A1V9YIS3"/>
<keyword evidence="2" id="KW-1185">Reference proteome</keyword>
<dbReference type="OrthoDB" id="10583910at2759"/>
<reference evidence="1 2" key="1">
    <citation type="journal article" date="2014" name="Genome Biol. Evol.">
        <title>The secreted proteins of Achlya hypogyna and Thraustotheca clavata identify the ancestral oomycete secretome and reveal gene acquisitions by horizontal gene transfer.</title>
        <authorList>
            <person name="Misner I."/>
            <person name="Blouin N."/>
            <person name="Leonard G."/>
            <person name="Richards T.A."/>
            <person name="Lane C.E."/>
        </authorList>
    </citation>
    <scope>NUCLEOTIDE SEQUENCE [LARGE SCALE GENOMIC DNA]</scope>
    <source>
        <strain evidence="1 2">ATCC 48635</strain>
    </source>
</reference>
<name>A0A1V9YIS3_ACHHY</name>
<protein>
    <submittedName>
        <fullName evidence="1">Uncharacterized protein</fullName>
    </submittedName>
</protein>
<dbReference type="Proteomes" id="UP000243579">
    <property type="component" value="Unassembled WGS sequence"/>
</dbReference>
<organism evidence="1 2">
    <name type="scientific">Achlya hypogyna</name>
    <name type="common">Oomycete</name>
    <name type="synonym">Protoachlya hypogyna</name>
    <dbReference type="NCBI Taxonomy" id="1202772"/>
    <lineage>
        <taxon>Eukaryota</taxon>
        <taxon>Sar</taxon>
        <taxon>Stramenopiles</taxon>
        <taxon>Oomycota</taxon>
        <taxon>Saprolegniomycetes</taxon>
        <taxon>Saprolegniales</taxon>
        <taxon>Achlyaceae</taxon>
        <taxon>Achlya</taxon>
    </lineage>
</organism>
<proteinExistence type="predicted"/>
<accession>A0A1V9YIS3</accession>
<evidence type="ECO:0000313" key="2">
    <source>
        <dbReference type="Proteomes" id="UP000243579"/>
    </source>
</evidence>
<evidence type="ECO:0000313" key="1">
    <source>
        <dbReference type="EMBL" id="OQR85611.1"/>
    </source>
</evidence>
<sequence>MAEFRFPDLVRSRQVELAPSGQPVLSVGIGDVFSIRMSDHDVPWASDSVAGAPVSLEPLPGAANTFVYRAVAVGENTVTFRCAGASDIRTIVVRVHSVRLPPVVLVGSALSSEGVNTKRRASLQQLLLHPAFNDWDDEQVVLDFDSQFR</sequence>
<comment type="caution">
    <text evidence="1">The sequence shown here is derived from an EMBL/GenBank/DDBJ whole genome shotgun (WGS) entry which is preliminary data.</text>
</comment>
<gene>
    <name evidence="1" type="ORF">ACHHYP_11650</name>
</gene>
<dbReference type="EMBL" id="JNBR01001648">
    <property type="protein sequence ID" value="OQR85611.1"/>
    <property type="molecule type" value="Genomic_DNA"/>
</dbReference>